<dbReference type="InterPro" id="IPR050400">
    <property type="entry name" value="Bact_Cytoskel_RodZ"/>
</dbReference>
<dbReference type="Pfam" id="PF13413">
    <property type="entry name" value="HTH_25"/>
    <property type="match status" value="1"/>
</dbReference>
<dbReference type="Gene3D" id="1.10.260.40">
    <property type="entry name" value="lambda repressor-like DNA-binding domains"/>
    <property type="match status" value="1"/>
</dbReference>
<dbReference type="SUPFAM" id="SSF47413">
    <property type="entry name" value="lambda repressor-like DNA-binding domains"/>
    <property type="match status" value="1"/>
</dbReference>
<comment type="caution">
    <text evidence="4">The sequence shown here is derived from an EMBL/GenBank/DDBJ whole genome shotgun (WGS) entry which is preliminary data.</text>
</comment>
<keyword evidence="2" id="KW-1133">Transmembrane helix</keyword>
<evidence type="ECO:0000256" key="1">
    <source>
        <dbReference type="SAM" id="MobiDB-lite"/>
    </source>
</evidence>
<evidence type="ECO:0000259" key="3">
    <source>
        <dbReference type="PROSITE" id="PS50943"/>
    </source>
</evidence>
<dbReference type="PANTHER" id="PTHR34475:SF1">
    <property type="entry name" value="CYTOSKELETON PROTEIN RODZ"/>
    <property type="match status" value="1"/>
</dbReference>
<dbReference type="InterPro" id="IPR001387">
    <property type="entry name" value="Cro/C1-type_HTH"/>
</dbReference>
<name>A0ABW1IM90_9BACL</name>
<gene>
    <name evidence="4" type="ORF">ACFPXP_07010</name>
</gene>
<feature type="domain" description="HTH cro/C1-type" evidence="3">
    <location>
        <begin position="8"/>
        <end position="43"/>
    </location>
</feature>
<feature type="compositionally biased region" description="Polar residues" evidence="1">
    <location>
        <begin position="134"/>
        <end position="149"/>
    </location>
</feature>
<feature type="region of interest" description="Disordered" evidence="1">
    <location>
        <begin position="133"/>
        <end position="187"/>
    </location>
</feature>
<dbReference type="PANTHER" id="PTHR34475">
    <property type="match status" value="1"/>
</dbReference>
<organism evidence="4 5">
    <name type="scientific">Marinicrinis lubricantis</name>
    <dbReference type="NCBI Taxonomy" id="2086470"/>
    <lineage>
        <taxon>Bacteria</taxon>
        <taxon>Bacillati</taxon>
        <taxon>Bacillota</taxon>
        <taxon>Bacilli</taxon>
        <taxon>Bacillales</taxon>
        <taxon>Paenibacillaceae</taxon>
    </lineage>
</organism>
<keyword evidence="2" id="KW-0812">Transmembrane</keyword>
<reference evidence="5" key="1">
    <citation type="journal article" date="2019" name="Int. J. Syst. Evol. Microbiol.">
        <title>The Global Catalogue of Microorganisms (GCM) 10K type strain sequencing project: providing services to taxonomists for standard genome sequencing and annotation.</title>
        <authorList>
            <consortium name="The Broad Institute Genomics Platform"/>
            <consortium name="The Broad Institute Genome Sequencing Center for Infectious Disease"/>
            <person name="Wu L."/>
            <person name="Ma J."/>
        </authorList>
    </citation>
    <scope>NUCLEOTIDE SEQUENCE [LARGE SCALE GENOMIC DNA]</scope>
    <source>
        <strain evidence="5">CCM 8749</strain>
    </source>
</reference>
<protein>
    <submittedName>
        <fullName evidence="4">Helix-turn-helix domain-containing protein</fullName>
    </submittedName>
</protein>
<proteinExistence type="predicted"/>
<dbReference type="PROSITE" id="PS50943">
    <property type="entry name" value="HTH_CROC1"/>
    <property type="match status" value="1"/>
</dbReference>
<dbReference type="Pfam" id="PF13464">
    <property type="entry name" value="RodZ_C"/>
    <property type="match status" value="1"/>
</dbReference>
<dbReference type="EMBL" id="JBHSQV010000036">
    <property type="protein sequence ID" value="MFC5986181.1"/>
    <property type="molecule type" value="Genomic_DNA"/>
</dbReference>
<feature type="compositionally biased region" description="Acidic residues" evidence="1">
    <location>
        <begin position="174"/>
        <end position="186"/>
    </location>
</feature>
<sequence length="299" mass="32923">MSDLGEILKTARTEKGITLDELQDQTKIRKTYLEAIEAGNYKILPGNFYVRAFIKSYAEAVGLDPAEVMSHYQNDIPKPEPEPAAVENSRPRSSRLRNTDKIAKWASSLLLLSFIVLIAVVIYTFVVKGDDGSNESVDNNPPITDSRSNLEAGLVNGGDEEQADDGEKPADNGASEEQEPEQEPVQEVEVSYVGTDSSTYIYTINNTKELSVEFIAANGECWAQVKSGNSNGEVLVEKKYNKGEQETFTAQNSLWIRMGNPSAVQIKVNGKLIEEEKLKESSPWNIQLNLSNSATESPA</sequence>
<dbReference type="Proteomes" id="UP001596250">
    <property type="component" value="Unassembled WGS sequence"/>
</dbReference>
<evidence type="ECO:0000313" key="5">
    <source>
        <dbReference type="Proteomes" id="UP001596250"/>
    </source>
</evidence>
<dbReference type="SMART" id="SM00530">
    <property type="entry name" value="HTH_XRE"/>
    <property type="match status" value="1"/>
</dbReference>
<accession>A0ABW1IM90</accession>
<dbReference type="InterPro" id="IPR010982">
    <property type="entry name" value="Lambda_DNA-bd_dom_sf"/>
</dbReference>
<feature type="transmembrane region" description="Helical" evidence="2">
    <location>
        <begin position="102"/>
        <end position="126"/>
    </location>
</feature>
<keyword evidence="2" id="KW-0472">Membrane</keyword>
<dbReference type="RefSeq" id="WP_379893510.1">
    <property type="nucleotide sequence ID" value="NZ_CBCSCT010000001.1"/>
</dbReference>
<evidence type="ECO:0000313" key="4">
    <source>
        <dbReference type="EMBL" id="MFC5986181.1"/>
    </source>
</evidence>
<keyword evidence="5" id="KW-1185">Reference proteome</keyword>
<dbReference type="InterPro" id="IPR025194">
    <property type="entry name" value="RodZ-like_C"/>
</dbReference>
<evidence type="ECO:0000256" key="2">
    <source>
        <dbReference type="SAM" id="Phobius"/>
    </source>
</evidence>
<dbReference type="CDD" id="cd00093">
    <property type="entry name" value="HTH_XRE"/>
    <property type="match status" value="1"/>
</dbReference>